<reference evidence="3" key="1">
    <citation type="submission" date="2025-08" db="UniProtKB">
        <authorList>
            <consortium name="RefSeq"/>
        </authorList>
    </citation>
    <scope>IDENTIFICATION</scope>
    <source>
        <tissue evidence="3">Whole Larva</tissue>
    </source>
</reference>
<keyword evidence="2" id="KW-1185">Reference proteome</keyword>
<evidence type="ECO:0000256" key="1">
    <source>
        <dbReference type="SAM" id="MobiDB-lite"/>
    </source>
</evidence>
<evidence type="ECO:0000313" key="3">
    <source>
        <dbReference type="RefSeq" id="XP_017772057.1"/>
    </source>
</evidence>
<name>A0ABM1MBV7_NICVS</name>
<feature type="region of interest" description="Disordered" evidence="1">
    <location>
        <begin position="1"/>
        <end position="45"/>
    </location>
</feature>
<dbReference type="RefSeq" id="XP_017772057.1">
    <property type="nucleotide sequence ID" value="XM_017916568.1"/>
</dbReference>
<dbReference type="Proteomes" id="UP000695000">
    <property type="component" value="Unplaced"/>
</dbReference>
<protein>
    <submittedName>
        <fullName evidence="3">Uncharacterized protein LOC108559327</fullName>
    </submittedName>
</protein>
<feature type="compositionally biased region" description="Polar residues" evidence="1">
    <location>
        <begin position="30"/>
        <end position="45"/>
    </location>
</feature>
<accession>A0ABM1MBV7</accession>
<evidence type="ECO:0000313" key="2">
    <source>
        <dbReference type="Proteomes" id="UP000695000"/>
    </source>
</evidence>
<proteinExistence type="predicted"/>
<sequence>MELHLAAPPPSVADTSVTQHQPHSEAPTIDVTTPNSSQNASNQDSLYDSFSNTMHYLSPMSPLSARTVHEGDYYDYMEFLIEPLEKGPLPELSTISSSYISCVEPELQRTIAIIKPEAMCYKYVVLRAINEVGFQIVGIYP</sequence>
<organism evidence="2 3">
    <name type="scientific">Nicrophorus vespilloides</name>
    <name type="common">Boreal carrion beetle</name>
    <dbReference type="NCBI Taxonomy" id="110193"/>
    <lineage>
        <taxon>Eukaryota</taxon>
        <taxon>Metazoa</taxon>
        <taxon>Ecdysozoa</taxon>
        <taxon>Arthropoda</taxon>
        <taxon>Hexapoda</taxon>
        <taxon>Insecta</taxon>
        <taxon>Pterygota</taxon>
        <taxon>Neoptera</taxon>
        <taxon>Endopterygota</taxon>
        <taxon>Coleoptera</taxon>
        <taxon>Polyphaga</taxon>
        <taxon>Staphyliniformia</taxon>
        <taxon>Silphidae</taxon>
        <taxon>Nicrophorinae</taxon>
        <taxon>Nicrophorus</taxon>
    </lineage>
</organism>
<dbReference type="GeneID" id="108559327"/>
<gene>
    <name evidence="3" type="primary">LOC108559327</name>
</gene>